<proteinExistence type="predicted"/>
<evidence type="ECO:0000313" key="3">
    <source>
        <dbReference type="Proteomes" id="UP001049176"/>
    </source>
</evidence>
<gene>
    <name evidence="2" type="ORF">E1B28_002147</name>
</gene>
<dbReference type="OrthoDB" id="3070163at2759"/>
<dbReference type="Proteomes" id="UP001049176">
    <property type="component" value="Chromosome 10"/>
</dbReference>
<evidence type="ECO:0000313" key="2">
    <source>
        <dbReference type="EMBL" id="KAG7086186.1"/>
    </source>
</evidence>
<evidence type="ECO:0000256" key="1">
    <source>
        <dbReference type="SAM" id="MobiDB-lite"/>
    </source>
</evidence>
<reference evidence="2" key="1">
    <citation type="journal article" date="2021" name="Genome Biol. Evol.">
        <title>The assembled and annotated genome of the fairy-ring fungus Marasmius oreades.</title>
        <authorList>
            <person name="Hiltunen M."/>
            <person name="Ament-Velasquez S.L."/>
            <person name="Johannesson H."/>
        </authorList>
    </citation>
    <scope>NUCLEOTIDE SEQUENCE</scope>
    <source>
        <strain evidence="2">03SP1</strain>
    </source>
</reference>
<feature type="compositionally biased region" description="Basic and acidic residues" evidence="1">
    <location>
        <begin position="102"/>
        <end position="116"/>
    </location>
</feature>
<accession>A0A9P7RM08</accession>
<feature type="region of interest" description="Disordered" evidence="1">
    <location>
        <begin position="253"/>
        <end position="382"/>
    </location>
</feature>
<feature type="region of interest" description="Disordered" evidence="1">
    <location>
        <begin position="630"/>
        <end position="652"/>
    </location>
</feature>
<feature type="compositionally biased region" description="Basic and acidic residues" evidence="1">
    <location>
        <begin position="76"/>
        <end position="86"/>
    </location>
</feature>
<feature type="compositionally biased region" description="Basic and acidic residues" evidence="1">
    <location>
        <begin position="8"/>
        <end position="19"/>
    </location>
</feature>
<dbReference type="KEGG" id="more:E1B28_002147"/>
<dbReference type="GeneID" id="66071223"/>
<feature type="region of interest" description="Disordered" evidence="1">
    <location>
        <begin position="1"/>
        <end position="116"/>
    </location>
</feature>
<feature type="compositionally biased region" description="Low complexity" evidence="1">
    <location>
        <begin position="335"/>
        <end position="353"/>
    </location>
</feature>
<dbReference type="AlphaFoldDB" id="A0A9P7RM08"/>
<dbReference type="EMBL" id="CM032190">
    <property type="protein sequence ID" value="KAG7086186.1"/>
    <property type="molecule type" value="Genomic_DNA"/>
</dbReference>
<dbReference type="RefSeq" id="XP_043002657.1">
    <property type="nucleotide sequence ID" value="XM_043159059.1"/>
</dbReference>
<feature type="compositionally biased region" description="Polar residues" evidence="1">
    <location>
        <begin position="293"/>
        <end position="317"/>
    </location>
</feature>
<name>A0A9P7RM08_9AGAR</name>
<sequence>MPPRSKRKTIDRPTNHENKNTNTHSRSKPKASKQTTTQPVIRALEATEGEIELEASSKEGNGNVNTRRTPLPRIHKNVDPAEPDRPRPRRSSQEVQAQRLAQENRKLEKMKELHEKEEELKRLRSMLGDQQAMRERKARTRAYDLLHVLEDTENEGYESEGLVEQQVKKAQSSDSLEYINVDDVSDDSSKGIAEIESNMKQAKPTARTAKDAGGAKGKRVIGSKVIKNNLAACQPSGKTGLSKRFKTRLVQEGNVTGGLGDSDVKDFPPGEAEEGMGSNEPDTEGNDAMITCVNASSPAVSSQPGSKDSSRQPSVQFNPLPKKGTARTQSRPTAQPVIRSQPSSRSVSQPASRTRTPAGSRAHSPNPPPAQASGRRAGQRVGTTAKDYPEFIKGSEWSGLVLPTARHAMFASEQPMVKFRRDEGFCAIVQEIITRTFPEMDYVCSLDRDPVLQQVYNRLNETRSGIASKVLKVVTNFFSQPKYAGNYTKILDYATWAGTRLEDGPAFYAKPSPRNIKPGSENYVPPSGLFESHFVIEVMKCYMAKRAKSHIDYGHPVGLIGLVRAAIKRAFRYYVKSEGGPPIVSLIKDSEKFSEANMGKHVTAFIGYAVTLADDDWARLMEVYEFVPDPPTDEEGGVSSDSEQSIKLYVPR</sequence>
<keyword evidence="3" id="KW-1185">Reference proteome</keyword>
<protein>
    <submittedName>
        <fullName evidence="2">Uncharacterized protein</fullName>
    </submittedName>
</protein>
<organism evidence="2 3">
    <name type="scientific">Marasmius oreades</name>
    <name type="common">fairy-ring Marasmius</name>
    <dbReference type="NCBI Taxonomy" id="181124"/>
    <lineage>
        <taxon>Eukaryota</taxon>
        <taxon>Fungi</taxon>
        <taxon>Dikarya</taxon>
        <taxon>Basidiomycota</taxon>
        <taxon>Agaricomycotina</taxon>
        <taxon>Agaricomycetes</taxon>
        <taxon>Agaricomycetidae</taxon>
        <taxon>Agaricales</taxon>
        <taxon>Marasmiineae</taxon>
        <taxon>Marasmiaceae</taxon>
        <taxon>Marasmius</taxon>
    </lineage>
</organism>
<comment type="caution">
    <text evidence="2">The sequence shown here is derived from an EMBL/GenBank/DDBJ whole genome shotgun (WGS) entry which is preliminary data.</text>
</comment>
<feature type="compositionally biased region" description="Polar residues" evidence="1">
    <location>
        <begin position="58"/>
        <end position="68"/>
    </location>
</feature>